<dbReference type="InterPro" id="IPR036188">
    <property type="entry name" value="FAD/NAD-bd_sf"/>
</dbReference>
<reference evidence="4" key="1">
    <citation type="submission" date="2016-02" db="EMBL/GenBank/DDBJ databases">
        <authorList>
            <person name="Schultz-Johansen M."/>
            <person name="Glaring M.A."/>
            <person name="Bech P.K."/>
            <person name="Stougaard P."/>
        </authorList>
    </citation>
    <scope>NUCLEOTIDE SEQUENCE [LARGE SCALE GENOMIC DNA]</scope>
    <source>
        <strain evidence="4">S66</strain>
    </source>
</reference>
<evidence type="ECO:0000256" key="1">
    <source>
        <dbReference type="PIRSR" id="PIRSR011396-1"/>
    </source>
</evidence>
<organism evidence="3 4">
    <name type="scientific">Paraglaciecola hydrolytica</name>
    <dbReference type="NCBI Taxonomy" id="1799789"/>
    <lineage>
        <taxon>Bacteria</taxon>
        <taxon>Pseudomonadati</taxon>
        <taxon>Pseudomonadota</taxon>
        <taxon>Gammaproteobacteria</taxon>
        <taxon>Alteromonadales</taxon>
        <taxon>Alteromonadaceae</taxon>
        <taxon>Paraglaciecola</taxon>
    </lineage>
</organism>
<accession>A0A136A3P7</accession>
<evidence type="ECO:0000313" key="4">
    <source>
        <dbReference type="Proteomes" id="UP000070299"/>
    </source>
</evidence>
<comment type="caution">
    <text evidence="3">The sequence shown here is derived from an EMBL/GenBank/DDBJ whole genome shotgun (WGS) entry which is preliminary data.</text>
</comment>
<keyword evidence="2" id="KW-0274">FAD</keyword>
<dbReference type="InterPro" id="IPR033856">
    <property type="entry name" value="Trp_halogen"/>
</dbReference>
<dbReference type="PIRSF" id="PIRSF011396">
    <property type="entry name" value="Trp_halogenase"/>
    <property type="match status" value="1"/>
</dbReference>
<feature type="binding site" evidence="2">
    <location>
        <begin position="16"/>
        <end position="19"/>
    </location>
    <ligand>
        <name>FAD</name>
        <dbReference type="ChEBI" id="CHEBI:57692"/>
    </ligand>
</feature>
<dbReference type="Pfam" id="PF04820">
    <property type="entry name" value="Trp_halogenase"/>
    <property type="match status" value="1"/>
</dbReference>
<sequence>MQPTQDPIKKIVIVGGGTAGWIAAATLGNIFKNSDLKIELVESEEIGIIGVGEATIPPFLAAIKSLGIDEVDFIQATQASFKWGIKFEDWRQKGEAFFHPFGSIGRSIDGHDFYQCWLKTQAEGDTTPLMAHSPEAMLSENGRFFLPFNAMNTPLANAQYALHLDSALVGQYLRRFAENLGVTRIEGKVERVECKPCGDINSVSLVSGHVLTGDFFIDCSGFQGLLIEQTLKSGYENWSEYLPCNRAVTVQTENVGPPPPYTVATARDAGWTWRIPLQHRTGNGYVYCDKYCTDQEAIDTLLSAVEGPTLTEPRVIPFVTGIRKKPWNRNCLALGLAQGFLEPLESTAIHLVSKTLALFVRMFPDNQQDPIQIDEFNRRVLLDYQEIRDFLVLHYCTTQRSDTPFWRHCASMPIPTNLQQKLAFFSVAGGLIPGVEELFQPNSWYSIFTGMGVQPQRYNPTLDALDYGKLHVSLQRGHQAIMQCVQQQPTHQAFLQQYCPAPKPSNKL</sequence>
<dbReference type="AlphaFoldDB" id="A0A136A3P7"/>
<dbReference type="Proteomes" id="UP000070299">
    <property type="component" value="Unassembled WGS sequence"/>
</dbReference>
<dbReference type="PANTHER" id="PTHR43747">
    <property type="entry name" value="FAD-BINDING PROTEIN"/>
    <property type="match status" value="1"/>
</dbReference>
<evidence type="ECO:0000313" key="3">
    <source>
        <dbReference type="EMBL" id="KXI29868.1"/>
    </source>
</evidence>
<keyword evidence="2" id="KW-0285">Flavoprotein</keyword>
<dbReference type="InterPro" id="IPR006905">
    <property type="entry name" value="Flavin_halogenase"/>
</dbReference>
<dbReference type="STRING" id="1799789.AX660_07520"/>
<dbReference type="Gene3D" id="3.50.50.60">
    <property type="entry name" value="FAD/NAD(P)-binding domain"/>
    <property type="match status" value="1"/>
</dbReference>
<dbReference type="GO" id="GO:0004497">
    <property type="term" value="F:monooxygenase activity"/>
    <property type="evidence" value="ECO:0007669"/>
    <property type="project" value="InterPro"/>
</dbReference>
<feature type="binding site" evidence="2">
    <location>
        <position position="349"/>
    </location>
    <ligand>
        <name>FAD</name>
        <dbReference type="ChEBI" id="CHEBI:57692"/>
    </ligand>
</feature>
<dbReference type="EMBL" id="LSNE01000003">
    <property type="protein sequence ID" value="KXI29868.1"/>
    <property type="molecule type" value="Genomic_DNA"/>
</dbReference>
<feature type="binding site" evidence="2">
    <location>
        <position position="336"/>
    </location>
    <ligand>
        <name>FAD</name>
        <dbReference type="ChEBI" id="CHEBI:57692"/>
    </ligand>
</feature>
<dbReference type="RefSeq" id="WP_068373175.1">
    <property type="nucleotide sequence ID" value="NZ_LSNE01000003.1"/>
</dbReference>
<dbReference type="InterPro" id="IPR050816">
    <property type="entry name" value="Flavin-dep_Halogenase_NPB"/>
</dbReference>
<feature type="binding site" evidence="2">
    <location>
        <position position="345"/>
    </location>
    <ligand>
        <name>L-tryptophan</name>
        <dbReference type="ChEBI" id="CHEBI:57912"/>
    </ligand>
</feature>
<name>A0A136A3P7_9ALTE</name>
<dbReference type="PANTHER" id="PTHR43747:SF4">
    <property type="entry name" value="FLAVIN-DEPENDENT TRYPTOPHAN HALOGENASE"/>
    <property type="match status" value="1"/>
</dbReference>
<gene>
    <name evidence="3" type="ORF">AX660_07520</name>
</gene>
<evidence type="ECO:0000256" key="2">
    <source>
        <dbReference type="PIRSR" id="PIRSR011396-2"/>
    </source>
</evidence>
<dbReference type="OrthoDB" id="6278312at2"/>
<feature type="binding site" evidence="2">
    <location>
        <position position="82"/>
    </location>
    <ligand>
        <name>7-chloro-L-tryptophan</name>
        <dbReference type="ChEBI" id="CHEBI:58713"/>
    </ligand>
</feature>
<feature type="binding site" evidence="2">
    <location>
        <position position="189"/>
    </location>
    <ligand>
        <name>FAD</name>
        <dbReference type="ChEBI" id="CHEBI:57692"/>
    </ligand>
</feature>
<feature type="active site" evidence="1">
    <location>
        <position position="82"/>
    </location>
</feature>
<dbReference type="SUPFAM" id="SSF51905">
    <property type="entry name" value="FAD/NAD(P)-binding domain"/>
    <property type="match status" value="1"/>
</dbReference>
<dbReference type="GO" id="GO:0000166">
    <property type="term" value="F:nucleotide binding"/>
    <property type="evidence" value="ECO:0007669"/>
    <property type="project" value="UniProtKB-KW"/>
</dbReference>
<proteinExistence type="predicted"/>
<keyword evidence="2" id="KW-0547">Nucleotide-binding</keyword>
<keyword evidence="4" id="KW-1185">Reference proteome</keyword>
<protein>
    <submittedName>
        <fullName evidence="3">Tryptophan halogenase</fullName>
    </submittedName>
</protein>